<organism evidence="3 4">
    <name type="scientific">Diversispora eburnea</name>
    <dbReference type="NCBI Taxonomy" id="1213867"/>
    <lineage>
        <taxon>Eukaryota</taxon>
        <taxon>Fungi</taxon>
        <taxon>Fungi incertae sedis</taxon>
        <taxon>Mucoromycota</taxon>
        <taxon>Glomeromycotina</taxon>
        <taxon>Glomeromycetes</taxon>
        <taxon>Diversisporales</taxon>
        <taxon>Diversisporaceae</taxon>
        <taxon>Diversispora</taxon>
    </lineage>
</organism>
<dbReference type="GO" id="GO:0005096">
    <property type="term" value="F:GTPase activator activity"/>
    <property type="evidence" value="ECO:0007669"/>
    <property type="project" value="TreeGrafter"/>
</dbReference>
<dbReference type="InterPro" id="IPR050868">
    <property type="entry name" value="ELMO_domain-containing"/>
</dbReference>
<dbReference type="InterPro" id="IPR006816">
    <property type="entry name" value="ELMO_dom"/>
</dbReference>
<comment type="caution">
    <text evidence="3">The sequence shown here is derived from an EMBL/GenBank/DDBJ whole genome shotgun (WGS) entry which is preliminary data.</text>
</comment>
<feature type="region of interest" description="Disordered" evidence="1">
    <location>
        <begin position="60"/>
        <end position="81"/>
    </location>
</feature>
<dbReference type="PROSITE" id="PS51335">
    <property type="entry name" value="ELMO"/>
    <property type="match status" value="1"/>
</dbReference>
<dbReference type="Proteomes" id="UP000789706">
    <property type="component" value="Unassembled WGS sequence"/>
</dbReference>
<protein>
    <submittedName>
        <fullName evidence="3">3957_t:CDS:1</fullName>
    </submittedName>
</protein>
<proteinExistence type="predicted"/>
<evidence type="ECO:0000259" key="2">
    <source>
        <dbReference type="PROSITE" id="PS51335"/>
    </source>
</evidence>
<reference evidence="3" key="1">
    <citation type="submission" date="2021-06" db="EMBL/GenBank/DDBJ databases">
        <authorList>
            <person name="Kallberg Y."/>
            <person name="Tangrot J."/>
            <person name="Rosling A."/>
        </authorList>
    </citation>
    <scope>NUCLEOTIDE SEQUENCE</scope>
    <source>
        <strain evidence="3">AZ414A</strain>
    </source>
</reference>
<evidence type="ECO:0000256" key="1">
    <source>
        <dbReference type="SAM" id="MobiDB-lite"/>
    </source>
</evidence>
<dbReference type="AlphaFoldDB" id="A0A9N9FIU4"/>
<dbReference type="PANTHER" id="PTHR12771">
    <property type="entry name" value="ENGULFMENT AND CELL MOTILITY"/>
    <property type="match status" value="1"/>
</dbReference>
<name>A0A9N9FIU4_9GLOM</name>
<evidence type="ECO:0000313" key="3">
    <source>
        <dbReference type="EMBL" id="CAG8537177.1"/>
    </source>
</evidence>
<gene>
    <name evidence="3" type="ORF">DEBURN_LOCUS6430</name>
</gene>
<evidence type="ECO:0000313" key="4">
    <source>
        <dbReference type="Proteomes" id="UP000789706"/>
    </source>
</evidence>
<accession>A0A9N9FIU4</accession>
<dbReference type="EMBL" id="CAJVPK010000660">
    <property type="protein sequence ID" value="CAG8537177.1"/>
    <property type="molecule type" value="Genomic_DNA"/>
</dbReference>
<feature type="domain" description="ELMO" evidence="2">
    <location>
        <begin position="120"/>
        <end position="280"/>
    </location>
</feature>
<dbReference type="OrthoDB" id="67155at2759"/>
<keyword evidence="4" id="KW-1185">Reference proteome</keyword>
<sequence length="280" mass="32965">MSMCKAEFTYLESQYRERFLLAAFKCWKVILRIYTNTTELSRICSNAVIETGIVSNDLNDLNDSNDRNDDSSNSSYGDKNDVDVPISVESIYRVESKDCDLDEVTQTILYKKKFPENGSPRTPAAFVLHHCLNKIILQNRYGEQWTKIGFQGKDPSTDFRGMGMLALDDLVYYAKNHPKSARHALRINITFFAVQILRTRQLQYFLFKYKISKDVYHEFFCYLFHSFNEYWTSREPAISIMDFERVFDQFKKNIIRELSERKLMVLNESKEIFSPVKKEN</sequence>
<dbReference type="PANTHER" id="PTHR12771:SF51">
    <property type="entry name" value="LD01482P"/>
    <property type="match status" value="1"/>
</dbReference>
<dbReference type="Pfam" id="PF04727">
    <property type="entry name" value="ELMO_CED12"/>
    <property type="match status" value="1"/>
</dbReference>